<dbReference type="PROSITE" id="PS01124">
    <property type="entry name" value="HTH_ARAC_FAMILY_2"/>
    <property type="match status" value="1"/>
</dbReference>
<evidence type="ECO:0000313" key="5">
    <source>
        <dbReference type="EMBL" id="TRY14357.1"/>
    </source>
</evidence>
<dbReference type="GO" id="GO:0003700">
    <property type="term" value="F:DNA-binding transcription factor activity"/>
    <property type="evidence" value="ECO:0007669"/>
    <property type="project" value="InterPro"/>
</dbReference>
<evidence type="ECO:0000313" key="6">
    <source>
        <dbReference type="Proteomes" id="UP000318126"/>
    </source>
</evidence>
<proteinExistence type="predicted"/>
<evidence type="ECO:0000259" key="4">
    <source>
        <dbReference type="PROSITE" id="PS01124"/>
    </source>
</evidence>
<dbReference type="GO" id="GO:0043565">
    <property type="term" value="F:sequence-specific DNA binding"/>
    <property type="evidence" value="ECO:0007669"/>
    <property type="project" value="InterPro"/>
</dbReference>
<sequence>MSVLNSLLSSFHLNATIFHRSLVCDAWSTNTSGSGLASFHLISSGQAFLYCDDFEAEPLTAGDLVIFPHDAPHVISYSQDKQTAAETDLFIAYPIEDSAPNSTGLVCGYFDFKEDKKHPLIAQLPSYILIRAQQRQGALGSIIEGLIQEVTLGSQASDAILSRLSEVFFLSLLRQLAMEESTRLGLFRALQDTKMTKVLQAIDTDIGAPWDLNSLADIGGYSRASFVSHFKRYLQATPLEYLSHLRLSKAKKQLIQGDSVLKVALDVGYRNDVSFAKAFKRHFGHGPGASRANRTN</sequence>
<evidence type="ECO:0000256" key="2">
    <source>
        <dbReference type="ARBA" id="ARBA00023125"/>
    </source>
</evidence>
<keyword evidence="2" id="KW-0238">DNA-binding</keyword>
<dbReference type="SUPFAM" id="SSF51215">
    <property type="entry name" value="Regulatory protein AraC"/>
    <property type="match status" value="1"/>
</dbReference>
<protein>
    <submittedName>
        <fullName evidence="5">AraC family transcriptional regulator</fullName>
    </submittedName>
</protein>
<dbReference type="Pfam" id="PF12852">
    <property type="entry name" value="Cupin_6"/>
    <property type="match status" value="1"/>
</dbReference>
<comment type="caution">
    <text evidence="5">The sequence shown here is derived from an EMBL/GenBank/DDBJ whole genome shotgun (WGS) entry which is preliminary data.</text>
</comment>
<evidence type="ECO:0000256" key="3">
    <source>
        <dbReference type="ARBA" id="ARBA00023163"/>
    </source>
</evidence>
<dbReference type="Pfam" id="PF12833">
    <property type="entry name" value="HTH_18"/>
    <property type="match status" value="1"/>
</dbReference>
<keyword evidence="3" id="KW-0804">Transcription</keyword>
<evidence type="ECO:0000256" key="1">
    <source>
        <dbReference type="ARBA" id="ARBA00023015"/>
    </source>
</evidence>
<dbReference type="InterPro" id="IPR032783">
    <property type="entry name" value="AraC_lig"/>
</dbReference>
<dbReference type="SUPFAM" id="SSF46689">
    <property type="entry name" value="Homeodomain-like"/>
    <property type="match status" value="2"/>
</dbReference>
<dbReference type="PANTHER" id="PTHR46796:SF7">
    <property type="entry name" value="ARAC FAMILY TRANSCRIPTIONAL REGULATOR"/>
    <property type="match status" value="1"/>
</dbReference>
<dbReference type="InterPro" id="IPR009057">
    <property type="entry name" value="Homeodomain-like_sf"/>
</dbReference>
<dbReference type="Proteomes" id="UP000318126">
    <property type="component" value="Unassembled WGS sequence"/>
</dbReference>
<dbReference type="OrthoDB" id="9783876at2"/>
<dbReference type="AlphaFoldDB" id="A0A553JPG8"/>
<dbReference type="EMBL" id="VKGK01000011">
    <property type="protein sequence ID" value="TRY14357.1"/>
    <property type="molecule type" value="Genomic_DNA"/>
</dbReference>
<dbReference type="PANTHER" id="PTHR46796">
    <property type="entry name" value="HTH-TYPE TRANSCRIPTIONAL ACTIVATOR RHAS-RELATED"/>
    <property type="match status" value="1"/>
</dbReference>
<gene>
    <name evidence="5" type="ORF">FN961_11065</name>
</gene>
<name>A0A553JPG8_SHEHA</name>
<dbReference type="InterPro" id="IPR018060">
    <property type="entry name" value="HTH_AraC"/>
</dbReference>
<keyword evidence="1" id="KW-0805">Transcription regulation</keyword>
<dbReference type="InterPro" id="IPR050204">
    <property type="entry name" value="AraC_XylS_family_regulators"/>
</dbReference>
<dbReference type="Gene3D" id="1.10.10.60">
    <property type="entry name" value="Homeodomain-like"/>
    <property type="match status" value="2"/>
</dbReference>
<feature type="domain" description="HTH araC/xylS-type" evidence="4">
    <location>
        <begin position="196"/>
        <end position="293"/>
    </location>
</feature>
<dbReference type="SMART" id="SM00342">
    <property type="entry name" value="HTH_ARAC"/>
    <property type="match status" value="1"/>
</dbReference>
<keyword evidence="6" id="KW-1185">Reference proteome</keyword>
<accession>A0A553JPG8</accession>
<organism evidence="5 6">
    <name type="scientific">Shewanella hanedai</name>
    <name type="common">Alteromonas hanedai</name>
    <dbReference type="NCBI Taxonomy" id="25"/>
    <lineage>
        <taxon>Bacteria</taxon>
        <taxon>Pseudomonadati</taxon>
        <taxon>Pseudomonadota</taxon>
        <taxon>Gammaproteobacteria</taxon>
        <taxon>Alteromonadales</taxon>
        <taxon>Shewanellaceae</taxon>
        <taxon>Shewanella</taxon>
    </lineage>
</organism>
<dbReference type="RefSeq" id="WP_144040241.1">
    <property type="nucleotide sequence ID" value="NZ_BMPL01000010.1"/>
</dbReference>
<dbReference type="InterPro" id="IPR037923">
    <property type="entry name" value="HTH-like"/>
</dbReference>
<reference evidence="6" key="1">
    <citation type="submission" date="2019-07" db="EMBL/GenBank/DDBJ databases">
        <title>Shewanella sp. YLB-08 draft genomic sequence.</title>
        <authorList>
            <person name="Yu L."/>
        </authorList>
    </citation>
    <scope>NUCLEOTIDE SEQUENCE [LARGE SCALE GENOMIC DNA]</scope>
    <source>
        <strain evidence="6">JCM 20706</strain>
    </source>
</reference>